<proteinExistence type="predicted"/>
<dbReference type="InParanoid" id="A0A0C2XP29"/>
<dbReference type="EMBL" id="KN818222">
    <property type="protein sequence ID" value="KIL71361.1"/>
    <property type="molecule type" value="Genomic_DNA"/>
</dbReference>
<dbReference type="SUPFAM" id="SSF52047">
    <property type="entry name" value="RNI-like"/>
    <property type="match status" value="1"/>
</dbReference>
<evidence type="ECO:0000313" key="1">
    <source>
        <dbReference type="EMBL" id="KIL71361.1"/>
    </source>
</evidence>
<name>A0A0C2XP29_AMAMK</name>
<evidence type="ECO:0000313" key="2">
    <source>
        <dbReference type="Proteomes" id="UP000054549"/>
    </source>
</evidence>
<reference evidence="1 2" key="1">
    <citation type="submission" date="2014-04" db="EMBL/GenBank/DDBJ databases">
        <title>Evolutionary Origins and Diversification of the Mycorrhizal Mutualists.</title>
        <authorList>
            <consortium name="DOE Joint Genome Institute"/>
            <consortium name="Mycorrhizal Genomics Consortium"/>
            <person name="Kohler A."/>
            <person name="Kuo A."/>
            <person name="Nagy L.G."/>
            <person name="Floudas D."/>
            <person name="Copeland A."/>
            <person name="Barry K.W."/>
            <person name="Cichocki N."/>
            <person name="Veneault-Fourrey C."/>
            <person name="LaButti K."/>
            <person name="Lindquist E.A."/>
            <person name="Lipzen A."/>
            <person name="Lundell T."/>
            <person name="Morin E."/>
            <person name="Murat C."/>
            <person name="Riley R."/>
            <person name="Ohm R."/>
            <person name="Sun H."/>
            <person name="Tunlid A."/>
            <person name="Henrissat B."/>
            <person name="Grigoriev I.V."/>
            <person name="Hibbett D.S."/>
            <person name="Martin F."/>
        </authorList>
    </citation>
    <scope>NUCLEOTIDE SEQUENCE [LARGE SCALE GENOMIC DNA]</scope>
    <source>
        <strain evidence="1 2">Koide BX008</strain>
    </source>
</reference>
<dbReference type="AlphaFoldDB" id="A0A0C2XP29"/>
<protein>
    <recommendedName>
        <fullName evidence="3">F-box domain-containing protein</fullName>
    </recommendedName>
</protein>
<dbReference type="OrthoDB" id="3541472at2759"/>
<gene>
    <name evidence="1" type="ORF">M378DRAFT_213459</name>
</gene>
<accession>A0A0C2XP29</accession>
<organism evidence="1 2">
    <name type="scientific">Amanita muscaria (strain Koide BX008)</name>
    <dbReference type="NCBI Taxonomy" id="946122"/>
    <lineage>
        <taxon>Eukaryota</taxon>
        <taxon>Fungi</taxon>
        <taxon>Dikarya</taxon>
        <taxon>Basidiomycota</taxon>
        <taxon>Agaricomycotina</taxon>
        <taxon>Agaricomycetes</taxon>
        <taxon>Agaricomycetidae</taxon>
        <taxon>Agaricales</taxon>
        <taxon>Pluteineae</taxon>
        <taxon>Amanitaceae</taxon>
        <taxon>Amanita</taxon>
    </lineage>
</organism>
<keyword evidence="2" id="KW-1185">Reference proteome</keyword>
<sequence length="480" mass="55380">MFLKKNILPRKDKQPLWRGVGRSGLLLLDLPMELLFLIRDEVSCPSSDGKSCKNLRLVCKVFDKLFAPVVLSNMRIFNHSHNPAGPFTTQELSNFEQFCLLSRGSERTSYVRTITLDSWNWVYEPDVPGLPEFSRTKPPTWKSVLARSAHVIQDPKGVSQRIHAEKRRNEVKRHVESKNISFQLPNVQSVRWFVRASECEESVRLNIHILQTLSSLTDLRLSVPLDAGFMPFQIENKLDLGLSKLSNLHKITVRLWVGRSPRSRKLDWLKRVIANSPNLSELMLYQSGEHVQAPASLSELFGDVPPQHPLRLQRLRLSRRFYQLNETILPHIRSLNCLNVRLPHFGDVGPMDGIWDTLRGEKIFVSEIQINRITPPFLDYLRRFNHLTEFSLQYTGKGDQEDSVKQLLQILEHHALRRLRLDPFDGGRWFQHQASIMKFSHLQELVLRYRIEHSIVSVSSVSGAFRCADLVGDPVRSKPS</sequence>
<dbReference type="Proteomes" id="UP000054549">
    <property type="component" value="Unassembled WGS sequence"/>
</dbReference>
<evidence type="ECO:0008006" key="3">
    <source>
        <dbReference type="Google" id="ProtNLM"/>
    </source>
</evidence>
<dbReference type="HOGENOM" id="CLU_040183_0_0_1"/>